<keyword evidence="1" id="KW-0472">Membrane</keyword>
<reference evidence="2 3" key="1">
    <citation type="submission" date="2015-02" db="EMBL/GenBank/DDBJ databases">
        <title>Single-cell genomics of uncultivated deep-branching MTB reveals a conserved set of magnetosome genes.</title>
        <authorList>
            <person name="Kolinko S."/>
            <person name="Richter M."/>
            <person name="Glockner F.O."/>
            <person name="Brachmann A."/>
            <person name="Schuler D."/>
        </authorList>
    </citation>
    <scope>NUCLEOTIDE SEQUENCE [LARGE SCALE GENOMIC DNA]</scope>
    <source>
        <strain evidence="2">TM-1</strain>
    </source>
</reference>
<evidence type="ECO:0008006" key="4">
    <source>
        <dbReference type="Google" id="ProtNLM"/>
    </source>
</evidence>
<dbReference type="Proteomes" id="UP000033423">
    <property type="component" value="Unassembled WGS sequence"/>
</dbReference>
<sequence>MYEALEKTIGRDDAKRVVKGSATPGSMAFETTISEVTEYKWKTSKDELLSEMERRFATKADLALQEARINARIDKVESRIDKLEYKMLLYFLVLIFTIILTNSRALDLLYKLLGLVK</sequence>
<accession>A0A0F3GSJ8</accession>
<keyword evidence="1" id="KW-1133">Transmembrane helix</keyword>
<evidence type="ECO:0000313" key="3">
    <source>
        <dbReference type="Proteomes" id="UP000033423"/>
    </source>
</evidence>
<comment type="caution">
    <text evidence="2">The sequence shown here is derived from an EMBL/GenBank/DDBJ whole genome shotgun (WGS) entry which is preliminary data.</text>
</comment>
<dbReference type="AlphaFoldDB" id="A0A0F3GSJ8"/>
<evidence type="ECO:0000313" key="2">
    <source>
        <dbReference type="EMBL" id="KJU84965.1"/>
    </source>
</evidence>
<dbReference type="EMBL" id="LACI01001217">
    <property type="protein sequence ID" value="KJU84965.1"/>
    <property type="molecule type" value="Genomic_DNA"/>
</dbReference>
<keyword evidence="1" id="KW-0812">Transmembrane</keyword>
<organism evidence="2 3">
    <name type="scientific">Candidatus Magnetobacterium bavaricum</name>
    <dbReference type="NCBI Taxonomy" id="29290"/>
    <lineage>
        <taxon>Bacteria</taxon>
        <taxon>Pseudomonadati</taxon>
        <taxon>Nitrospirota</taxon>
        <taxon>Thermodesulfovibrionia</taxon>
        <taxon>Thermodesulfovibrionales</taxon>
        <taxon>Candidatus Magnetobacteriaceae</taxon>
        <taxon>Candidatus Magnetobacterium</taxon>
    </lineage>
</organism>
<name>A0A0F3GSJ8_9BACT</name>
<gene>
    <name evidence="2" type="ORF">MBAV_002840</name>
</gene>
<proteinExistence type="predicted"/>
<keyword evidence="3" id="KW-1185">Reference proteome</keyword>
<feature type="transmembrane region" description="Helical" evidence="1">
    <location>
        <begin position="87"/>
        <end position="106"/>
    </location>
</feature>
<evidence type="ECO:0000256" key="1">
    <source>
        <dbReference type="SAM" id="Phobius"/>
    </source>
</evidence>
<protein>
    <recommendedName>
        <fullName evidence="4">DUF1640 domain-containing protein</fullName>
    </recommendedName>
</protein>